<feature type="domain" description="Spi protease inhibitor" evidence="6">
    <location>
        <begin position="21"/>
        <end position="123"/>
    </location>
</feature>
<evidence type="ECO:0000256" key="4">
    <source>
        <dbReference type="ARBA" id="ARBA00022801"/>
    </source>
</evidence>
<dbReference type="EC" id="3.4.22.10" evidence="7"/>
<dbReference type="GO" id="GO:0008234">
    <property type="term" value="F:cysteine-type peptidase activity"/>
    <property type="evidence" value="ECO:0007669"/>
    <property type="project" value="UniProtKB-KW"/>
</dbReference>
<dbReference type="InterPro" id="IPR000200">
    <property type="entry name" value="Peptidase_C10"/>
</dbReference>
<dbReference type="InterPro" id="IPR044934">
    <property type="entry name" value="Streptopain_sf"/>
</dbReference>
<gene>
    <name evidence="7" type="ORF">EVA_18482</name>
</gene>
<name>J9FV01_9ZZZZ</name>
<keyword evidence="5" id="KW-0788">Thiol protease</keyword>
<evidence type="ECO:0000313" key="7">
    <source>
        <dbReference type="EMBL" id="EJW93407.1"/>
    </source>
</evidence>
<reference evidence="7" key="1">
    <citation type="journal article" date="2012" name="PLoS ONE">
        <title>Gene sets for utilization of primary and secondary nutrition supplies in the distal gut of endangered iberian lynx.</title>
        <authorList>
            <person name="Alcaide M."/>
            <person name="Messina E."/>
            <person name="Richter M."/>
            <person name="Bargiela R."/>
            <person name="Peplies J."/>
            <person name="Huws S.A."/>
            <person name="Newbold C.J."/>
            <person name="Golyshin P.N."/>
            <person name="Simon M.A."/>
            <person name="Lopez G."/>
            <person name="Yakimov M.M."/>
            <person name="Ferrer M."/>
        </authorList>
    </citation>
    <scope>NUCLEOTIDE SEQUENCE</scope>
</reference>
<dbReference type="GO" id="GO:0006508">
    <property type="term" value="P:proteolysis"/>
    <property type="evidence" value="ECO:0007669"/>
    <property type="project" value="UniProtKB-KW"/>
</dbReference>
<evidence type="ECO:0000256" key="5">
    <source>
        <dbReference type="ARBA" id="ARBA00022807"/>
    </source>
</evidence>
<keyword evidence="4 7" id="KW-0378">Hydrolase</keyword>
<dbReference type="Gene3D" id="3.90.70.50">
    <property type="entry name" value="Peptidase C10, streptopain"/>
    <property type="match status" value="1"/>
</dbReference>
<dbReference type="EMBL" id="AMCI01006988">
    <property type="protein sequence ID" value="EJW93407.1"/>
    <property type="molecule type" value="Genomic_DNA"/>
</dbReference>
<comment type="similarity">
    <text evidence="1">Belongs to the peptidase C10 family.</text>
</comment>
<dbReference type="PRINTS" id="PR00797">
    <property type="entry name" value="STREPTOPAIN"/>
</dbReference>
<dbReference type="InterPro" id="IPR038765">
    <property type="entry name" value="Papain-like_cys_pep_sf"/>
</dbReference>
<evidence type="ECO:0000256" key="3">
    <source>
        <dbReference type="ARBA" id="ARBA00022729"/>
    </source>
</evidence>
<accession>J9FV01</accession>
<evidence type="ECO:0000256" key="2">
    <source>
        <dbReference type="ARBA" id="ARBA00022670"/>
    </source>
</evidence>
<keyword evidence="2" id="KW-0645">Protease</keyword>
<comment type="caution">
    <text evidence="7">The sequence shown here is derived from an EMBL/GenBank/DDBJ whole genome shotgun (WGS) entry which is preliminary data.</text>
</comment>
<sequence length="953" mass="104423">MMKKMTLLLLLCTVVLSVWAGPVSRQQAQQIATRYLQQTCRARGGGIRPHLTLAYEARPKAARNLGIASPLFYVFNQGKSEGIVIVAGDDRMKSVIGYADNGHFDRQVLPEGLNWWILAMEETMTRLVKSSEQRLLSVYAASDSLQPSVAPLVKVNWGQGAPYNESCPVDKAHNNTPSLTGCTAVAMAQVLSKWKYPAHGSGQVNYNTLTHKFRQSALLDTIPFQWNAMLASYKGSKVTAEQRKAVAELMHVCGMAVKMDYCAIASGAKLTAEHLDKYLGIDPGCNIVERVYYNRAEWDAMIRKELSAGRPVIYSGYSMSGGHAFVCDGYNAEGLFHINWGWDGSLNGYFALAELNSAVEHAGEPTDAEGSFNLDQDIVLGIQPKVGEGNVPEMQLFYNSLELNGIPSRTQLKASIHMVRADGNGYKGEMVLGLFDADNQYVGRIGYANSIDLPAQYYYREYPVSGAFPAEVADGNYVLRPAIKNKDGKFVPMRGRKGSPYVEGLFVSVKGNTIAVTQPEKVEAELEVRGIKSLSDKVYAGAKNAFEITLHNAGALYNGPITLTRHDGDREVQIFDNNYIVESGEDLVLRVKLQSPEGLDRDTLSIWYASNDGDIWHTNGYEAALAGQVSYQMTVPTAGAPVLTLSDVKIENKLTYLGEPLRVSMTLKNAGGFYGKDIYCFVFPKNGGQSISSVRQQVYIDKDEAQKLHFTIPVNNLVADDYFFMVYYVSANGAYTSISTTYHAFTVQDEGIISVPNVVGLGVHCVQHAFIVPEGLACGVVTAADGEKLTVDYRYAAGAVVPAGTPLVIKAERRKSYVYQVVLSSEEQPEDNLLRATVDEDGYTYAGEGDYAYYRFGADHANTDYGFYRVDEAGSAFRLGRNKSYLALPASWGHPVGYGLSTANDVTGIETLGQSPIVPVIYTLSGVRVKASLSTFPSGLYIVNGKKVYIRQR</sequence>
<dbReference type="SUPFAM" id="SSF54001">
    <property type="entry name" value="Cysteine proteinases"/>
    <property type="match status" value="1"/>
</dbReference>
<dbReference type="Pfam" id="PF01640">
    <property type="entry name" value="Peptidase_C10"/>
    <property type="match status" value="1"/>
</dbReference>
<proteinExistence type="inferred from homology"/>
<organism evidence="7">
    <name type="scientific">gut metagenome</name>
    <dbReference type="NCBI Taxonomy" id="749906"/>
    <lineage>
        <taxon>unclassified sequences</taxon>
        <taxon>metagenomes</taxon>
        <taxon>organismal metagenomes</taxon>
    </lineage>
</organism>
<evidence type="ECO:0000259" key="6">
    <source>
        <dbReference type="Pfam" id="PF13734"/>
    </source>
</evidence>
<keyword evidence="3" id="KW-0732">Signal</keyword>
<protein>
    <submittedName>
        <fullName evidence="7">Peptidase C10, streptopain</fullName>
        <ecNumber evidence="7">3.4.22.10</ecNumber>
    </submittedName>
</protein>
<dbReference type="InterPro" id="IPR025896">
    <property type="entry name" value="Spi_Prtas-inh"/>
</dbReference>
<dbReference type="Pfam" id="PF13734">
    <property type="entry name" value="Inhibitor_I69"/>
    <property type="match status" value="1"/>
</dbReference>
<evidence type="ECO:0000256" key="1">
    <source>
        <dbReference type="ARBA" id="ARBA00009693"/>
    </source>
</evidence>
<dbReference type="AlphaFoldDB" id="J9FV01"/>